<protein>
    <recommendedName>
        <fullName evidence="1">tRNA-uridine aminocarboxypropyltransferase</fullName>
        <ecNumber evidence="1">2.5.1.25</ecNumber>
    </recommendedName>
</protein>
<keyword evidence="4" id="KW-0819">tRNA processing</keyword>
<dbReference type="Proteomes" id="UP000013165">
    <property type="component" value="Unassembled WGS sequence"/>
</dbReference>
<dbReference type="PANTHER" id="PTHR21392">
    <property type="entry name" value="TRNA-URIDINE AMINOCARBOXYPROPYLTRANSFERASE 2"/>
    <property type="match status" value="1"/>
</dbReference>
<dbReference type="RefSeq" id="WP_004579176.1">
    <property type="nucleotide sequence ID" value="NZ_AP028878.1"/>
</dbReference>
<comment type="caution">
    <text evidence="7">The sequence shown here is derived from an EMBL/GenBank/DDBJ whole genome shotgun (WGS) entry which is preliminary data.</text>
</comment>
<dbReference type="EMBL" id="APLQ01000011">
    <property type="protein sequence ID" value="ENO14879.1"/>
    <property type="molecule type" value="Genomic_DNA"/>
</dbReference>
<reference evidence="7 8" key="1">
    <citation type="journal article" date="2013" name="Genome Announc.">
        <title>Genome Sequence of the Polycyclic Aromatic Hydrocarbon-Degrading Bacterium Strain Marinobacter nanhaiticus D15-8WT.</title>
        <authorList>
            <person name="Cui Z."/>
            <person name="Gao W."/>
            <person name="Li Q."/>
            <person name="Xu G."/>
            <person name="Zheng L."/>
        </authorList>
    </citation>
    <scope>NUCLEOTIDE SEQUENCE [LARGE SCALE GENOMIC DNA]</scope>
    <source>
        <strain evidence="7 8">D15-8W</strain>
    </source>
</reference>
<evidence type="ECO:0000313" key="7">
    <source>
        <dbReference type="EMBL" id="ENO14879.1"/>
    </source>
</evidence>
<dbReference type="HOGENOM" id="CLU_066458_2_1_6"/>
<evidence type="ECO:0000256" key="2">
    <source>
        <dbReference type="ARBA" id="ARBA00022679"/>
    </source>
</evidence>
<dbReference type="OrthoDB" id="268835at2"/>
<dbReference type="STRING" id="626887.J057_06001"/>
<comment type="similarity">
    <text evidence="5">Belongs to the TDD superfamily. DTWD2 family.</text>
</comment>
<dbReference type="SMART" id="SM01144">
    <property type="entry name" value="DTW"/>
    <property type="match status" value="1"/>
</dbReference>
<evidence type="ECO:0000256" key="1">
    <source>
        <dbReference type="ARBA" id="ARBA00012386"/>
    </source>
</evidence>
<evidence type="ECO:0000256" key="3">
    <source>
        <dbReference type="ARBA" id="ARBA00022691"/>
    </source>
</evidence>
<dbReference type="InterPro" id="IPR039262">
    <property type="entry name" value="DTWD2/TAPT"/>
</dbReference>
<name>N6W402_9GAMM</name>
<evidence type="ECO:0000256" key="5">
    <source>
        <dbReference type="ARBA" id="ARBA00034489"/>
    </source>
</evidence>
<dbReference type="InterPro" id="IPR005636">
    <property type="entry name" value="DTW"/>
</dbReference>
<dbReference type="GO" id="GO:0016432">
    <property type="term" value="F:tRNA-uridine aminocarboxypropyltransferase activity"/>
    <property type="evidence" value="ECO:0007669"/>
    <property type="project" value="UniProtKB-EC"/>
</dbReference>
<dbReference type="Pfam" id="PF03942">
    <property type="entry name" value="DTW"/>
    <property type="match status" value="1"/>
</dbReference>
<accession>N6W402</accession>
<organism evidence="7 8">
    <name type="scientific">Marinobacter nanhaiticus D15-8W</name>
    <dbReference type="NCBI Taxonomy" id="626887"/>
    <lineage>
        <taxon>Bacteria</taxon>
        <taxon>Pseudomonadati</taxon>
        <taxon>Pseudomonadota</taxon>
        <taxon>Gammaproteobacteria</taxon>
        <taxon>Pseudomonadales</taxon>
        <taxon>Marinobacteraceae</taxon>
        <taxon>Marinobacter</taxon>
    </lineage>
</organism>
<evidence type="ECO:0000313" key="8">
    <source>
        <dbReference type="Proteomes" id="UP000013165"/>
    </source>
</evidence>
<proteinExistence type="inferred from homology"/>
<sequence length="201" mass="22328">MREGLCPDCGVHINICVCDVCETVADAPPLWVLQHPTEVAHSKGTLRVADACLPGLQTLIGEQPDAFSTLSARSARVPMGVLFPTLSSQPMETSDTSGISEWIVIDGTWRKARKIFLSNPWLNDLPQFHFDTPPASTYRIRKAPRGDSLSTAEAIAYLLEQVCPKVDTGPLKRSMNILVRRQLAQMPEDVQRRYDGQNRDQ</sequence>
<dbReference type="GO" id="GO:0008033">
    <property type="term" value="P:tRNA processing"/>
    <property type="evidence" value="ECO:0007669"/>
    <property type="project" value="UniProtKB-KW"/>
</dbReference>
<feature type="domain" description="DTW" evidence="6">
    <location>
        <begin position="2"/>
        <end position="187"/>
    </location>
</feature>
<keyword evidence="8" id="KW-1185">Reference proteome</keyword>
<keyword evidence="2" id="KW-0808">Transferase</keyword>
<dbReference type="eggNOG" id="COG3148">
    <property type="taxonomic scope" value="Bacteria"/>
</dbReference>
<evidence type="ECO:0000256" key="4">
    <source>
        <dbReference type="ARBA" id="ARBA00022694"/>
    </source>
</evidence>
<dbReference type="AlphaFoldDB" id="N6W402"/>
<keyword evidence="3" id="KW-0949">S-adenosyl-L-methionine</keyword>
<dbReference type="PATRIC" id="fig|626887.3.peg.1197"/>
<dbReference type="EC" id="2.5.1.25" evidence="1"/>
<evidence type="ECO:0000259" key="6">
    <source>
        <dbReference type="SMART" id="SM01144"/>
    </source>
</evidence>
<dbReference type="PANTHER" id="PTHR21392:SF0">
    <property type="entry name" value="TRNA-URIDINE AMINOCARBOXYPROPYLTRANSFERASE 2"/>
    <property type="match status" value="1"/>
</dbReference>
<gene>
    <name evidence="7" type="ORF">J057_06001</name>
</gene>